<keyword evidence="2" id="KW-1185">Reference proteome</keyword>
<dbReference type="EMBL" id="PJQY01001094">
    <property type="protein sequence ID" value="PQQ05379.1"/>
    <property type="molecule type" value="Genomic_DNA"/>
</dbReference>
<gene>
    <name evidence="1" type="ORF">Pyn_00885</name>
</gene>
<comment type="caution">
    <text evidence="1">The sequence shown here is derived from an EMBL/GenBank/DDBJ whole genome shotgun (WGS) entry which is preliminary data.</text>
</comment>
<dbReference type="PANTHER" id="PTHR35125:SF1">
    <property type="entry name" value="PROTEIN PATRONUS 2"/>
    <property type="match status" value="1"/>
</dbReference>
<evidence type="ECO:0000313" key="2">
    <source>
        <dbReference type="Proteomes" id="UP000250321"/>
    </source>
</evidence>
<dbReference type="Proteomes" id="UP000250321">
    <property type="component" value="Unassembled WGS sequence"/>
</dbReference>
<accession>A0A314YJK9</accession>
<dbReference type="GO" id="GO:0007346">
    <property type="term" value="P:regulation of mitotic cell cycle"/>
    <property type="evidence" value="ECO:0007669"/>
    <property type="project" value="InterPro"/>
</dbReference>
<dbReference type="AlphaFoldDB" id="A0A314YJK9"/>
<dbReference type="PANTHER" id="PTHR35125">
    <property type="entry name" value="NEURON NAVIGATOR 1-LIKE-RELATED"/>
    <property type="match status" value="1"/>
</dbReference>
<dbReference type="STRING" id="2094558.A0A314YJK9"/>
<organism evidence="1 2">
    <name type="scientific">Prunus yedoensis var. nudiflora</name>
    <dbReference type="NCBI Taxonomy" id="2094558"/>
    <lineage>
        <taxon>Eukaryota</taxon>
        <taxon>Viridiplantae</taxon>
        <taxon>Streptophyta</taxon>
        <taxon>Embryophyta</taxon>
        <taxon>Tracheophyta</taxon>
        <taxon>Spermatophyta</taxon>
        <taxon>Magnoliopsida</taxon>
        <taxon>eudicotyledons</taxon>
        <taxon>Gunneridae</taxon>
        <taxon>Pentapetalae</taxon>
        <taxon>rosids</taxon>
        <taxon>fabids</taxon>
        <taxon>Rosales</taxon>
        <taxon>Rosaceae</taxon>
        <taxon>Amygdaloideae</taxon>
        <taxon>Amygdaleae</taxon>
        <taxon>Prunus</taxon>
    </lineage>
</organism>
<dbReference type="InterPro" id="IPR039326">
    <property type="entry name" value="Patronus"/>
</dbReference>
<protein>
    <submittedName>
        <fullName evidence="1">Uncharacterized protein</fullName>
    </submittedName>
</protein>
<evidence type="ECO:0000313" key="1">
    <source>
        <dbReference type="EMBL" id="PQQ05379.1"/>
    </source>
</evidence>
<name>A0A314YJK9_PRUYE</name>
<sequence>MARCAIGKQLIIPNENLYIHRKEPNAGGKSKCSKTATKKGGVDFGSRKALNDITNKILPKEASSKKKTLPKEDFNVAEEVFA</sequence>
<proteinExistence type="predicted"/>
<reference evidence="1 2" key="1">
    <citation type="submission" date="2018-02" db="EMBL/GenBank/DDBJ databases">
        <title>Draft genome of wild Prunus yedoensis var. nudiflora.</title>
        <authorList>
            <person name="Baek S."/>
            <person name="Kim J.-H."/>
            <person name="Choi K."/>
            <person name="Kim G.-B."/>
            <person name="Cho A."/>
            <person name="Jang H."/>
            <person name="Shin C.-H."/>
            <person name="Yu H.-J."/>
            <person name="Mun J.-H."/>
        </authorList>
    </citation>
    <scope>NUCLEOTIDE SEQUENCE [LARGE SCALE GENOMIC DNA]</scope>
    <source>
        <strain evidence="2">cv. Jeju island</strain>
        <tissue evidence="1">Leaf</tissue>
    </source>
</reference>
<dbReference type="OrthoDB" id="1916925at2759"/>